<dbReference type="Proteomes" id="UP001219037">
    <property type="component" value="Chromosome"/>
</dbReference>
<proteinExistence type="predicted"/>
<dbReference type="SUPFAM" id="SSF51735">
    <property type="entry name" value="NAD(P)-binding Rossmann-fold domains"/>
    <property type="match status" value="1"/>
</dbReference>
<organism evidence="2 3">
    <name type="scientific">Citricoccus muralis</name>
    <dbReference type="NCBI Taxonomy" id="169134"/>
    <lineage>
        <taxon>Bacteria</taxon>
        <taxon>Bacillati</taxon>
        <taxon>Actinomycetota</taxon>
        <taxon>Actinomycetes</taxon>
        <taxon>Micrococcales</taxon>
        <taxon>Micrococcaceae</taxon>
        <taxon>Citricoccus</taxon>
    </lineage>
</organism>
<feature type="domain" description="NAD(P)-binding" evidence="1">
    <location>
        <begin position="34"/>
        <end position="182"/>
    </location>
</feature>
<evidence type="ECO:0000313" key="2">
    <source>
        <dbReference type="EMBL" id="WFP16439.1"/>
    </source>
</evidence>
<dbReference type="PANTHER" id="PTHR12126">
    <property type="entry name" value="NADH-UBIQUINONE OXIDOREDUCTASE 39 KDA SUBUNIT-RELATED"/>
    <property type="match status" value="1"/>
</dbReference>
<evidence type="ECO:0000259" key="1">
    <source>
        <dbReference type="Pfam" id="PF13460"/>
    </source>
</evidence>
<evidence type="ECO:0000313" key="3">
    <source>
        <dbReference type="Proteomes" id="UP001219037"/>
    </source>
</evidence>
<dbReference type="RefSeq" id="WP_278157579.1">
    <property type="nucleotide sequence ID" value="NZ_CP121252.1"/>
</dbReference>
<gene>
    <name evidence="2" type="ORF">P8192_13835</name>
</gene>
<dbReference type="Gene3D" id="3.40.50.720">
    <property type="entry name" value="NAD(P)-binding Rossmann-like Domain"/>
    <property type="match status" value="1"/>
</dbReference>
<dbReference type="EMBL" id="CP121252">
    <property type="protein sequence ID" value="WFP16439.1"/>
    <property type="molecule type" value="Genomic_DNA"/>
</dbReference>
<accession>A0ABY8H6I6</accession>
<dbReference type="Pfam" id="PF13460">
    <property type="entry name" value="NAD_binding_10"/>
    <property type="match status" value="1"/>
</dbReference>
<dbReference type="InterPro" id="IPR016040">
    <property type="entry name" value="NAD(P)-bd_dom"/>
</dbReference>
<sequence length="268" mass="28811">MRIAVLGATGTLGSLIVRELEYRAHEAVPIHRGMGVDVTDDRDRLIDAFTDCDVVIDTLNMTTLNAARAREFFTTAAVEVMAAVQAAQVPHVVVVSIAEADRPAVGRGYPYYAAKAAQERAYRGHSRGRTALTVIRSTQWFELVPVMVSMAAAGPVVALPVMKMAPVSVSSVARILVDRLEDAERWPGHPPRTVTVHGPQELTALRVAEAMQAADRLPGAENQKLIEIPYLGPTIASGGLIPQQGIIDSVTLREWLDTADTAVDAAES</sequence>
<name>A0ABY8H6I6_9MICC</name>
<protein>
    <submittedName>
        <fullName evidence="2">SDR family oxidoreductase</fullName>
    </submittedName>
</protein>
<keyword evidence="3" id="KW-1185">Reference proteome</keyword>
<reference evidence="2 3" key="1">
    <citation type="submission" date="2023-04" db="EMBL/GenBank/DDBJ databases">
        <title>Funneling lignin-derived compounds into biodiesel using alkali-halophilic Citricoccus sp. P2.</title>
        <authorList>
            <person name="Luo C.-B."/>
        </authorList>
    </citation>
    <scope>NUCLEOTIDE SEQUENCE [LARGE SCALE GENOMIC DNA]</scope>
    <source>
        <strain evidence="2 3">P2</strain>
    </source>
</reference>
<dbReference type="PANTHER" id="PTHR12126:SF11">
    <property type="entry name" value="NADH DEHYDROGENASE [UBIQUINONE] 1 ALPHA SUBCOMPLEX SUBUNIT 9, MITOCHONDRIAL"/>
    <property type="match status" value="1"/>
</dbReference>
<dbReference type="InterPro" id="IPR051207">
    <property type="entry name" value="ComplexI_NDUFA9_subunit"/>
</dbReference>
<dbReference type="InterPro" id="IPR036291">
    <property type="entry name" value="NAD(P)-bd_dom_sf"/>
</dbReference>